<gene>
    <name evidence="1" type="ORF">IHE45_14G043200</name>
</gene>
<sequence>MAALVTSNHLPLLSTCTTKTILQPRSSLRTTTETPIHSRRPSFMINIPNIISNILHIGTTGNPFEENLFIQDSYNRTTPAASPKENISSLQDELHGKSNWSNLLNPLHPWLRRELIKYGEFAQATYDGFDYNPLSEYHGSALYNKNRLFEKLGLVSSGYNITKYIYAMSNIELPQWIEHSLHANTWSKDSNWMGFVAVSDDTESHRIGCRDIVVAWRGTVATTEWFENAHLKLESINDVDKEEGDAKVEHGFLSIYKSKSETTRYNKSSASEQVITEIKRLVAHYRSKGEQVRLTVTGHSLGGALALLNAHEAASTIADLPVSVITFAGPRVGNDAFGDKLRKLNVKVLRVIVKQDVVPKLPGVLLNEGLEKFERIIGELQWVYEHVGMELGLDVKSSPYLKHHKFDLAGFHGLETYLHLVDGYVSEEDKYRRNARRDFALVNKYGGMLLEKLRVPESWYQLENKGMVRNAYGRWVMPDREPEDIPSPCRDCKPLAIHESL</sequence>
<dbReference type="EC" id="3.1.1.32" evidence="1"/>
<organism evidence="1 2">
    <name type="scientific">Dioscorea alata</name>
    <name type="common">Purple yam</name>
    <dbReference type="NCBI Taxonomy" id="55571"/>
    <lineage>
        <taxon>Eukaryota</taxon>
        <taxon>Viridiplantae</taxon>
        <taxon>Streptophyta</taxon>
        <taxon>Embryophyta</taxon>
        <taxon>Tracheophyta</taxon>
        <taxon>Spermatophyta</taxon>
        <taxon>Magnoliopsida</taxon>
        <taxon>Liliopsida</taxon>
        <taxon>Dioscoreales</taxon>
        <taxon>Dioscoreaceae</taxon>
        <taxon>Dioscorea</taxon>
    </lineage>
</organism>
<keyword evidence="1" id="KW-0378">Hydrolase</keyword>
<evidence type="ECO:0000313" key="2">
    <source>
        <dbReference type="Proteomes" id="UP000827976"/>
    </source>
</evidence>
<keyword evidence="2" id="KW-1185">Reference proteome</keyword>
<comment type="caution">
    <text evidence="1">The sequence shown here is derived from an EMBL/GenBank/DDBJ whole genome shotgun (WGS) entry which is preliminary data.</text>
</comment>
<proteinExistence type="predicted"/>
<protein>
    <submittedName>
        <fullName evidence="1">Phospholipase A(1) protein</fullName>
        <ecNumber evidence="1">3.1.1.32</ecNumber>
    </submittedName>
</protein>
<dbReference type="EMBL" id="CM037024">
    <property type="protein sequence ID" value="KAH7663276.1"/>
    <property type="molecule type" value="Genomic_DNA"/>
</dbReference>
<reference evidence="2" key="1">
    <citation type="journal article" date="2022" name="Nat. Commun.">
        <title>Chromosome evolution and the genetic basis of agronomically important traits in greater yam.</title>
        <authorList>
            <person name="Bredeson J.V."/>
            <person name="Lyons J.B."/>
            <person name="Oniyinde I.O."/>
            <person name="Okereke N.R."/>
            <person name="Kolade O."/>
            <person name="Nnabue I."/>
            <person name="Nwadili C.O."/>
            <person name="Hribova E."/>
            <person name="Parker M."/>
            <person name="Nwogha J."/>
            <person name="Shu S."/>
            <person name="Carlson J."/>
            <person name="Kariba R."/>
            <person name="Muthemba S."/>
            <person name="Knop K."/>
            <person name="Barton G.J."/>
            <person name="Sherwood A.V."/>
            <person name="Lopez-Montes A."/>
            <person name="Asiedu R."/>
            <person name="Jamnadass R."/>
            <person name="Muchugi A."/>
            <person name="Goodstein D."/>
            <person name="Egesi C.N."/>
            <person name="Featherston J."/>
            <person name="Asfaw A."/>
            <person name="Simpson G.G."/>
            <person name="Dolezel J."/>
            <person name="Hendre P.S."/>
            <person name="Van Deynze A."/>
            <person name="Kumar P.L."/>
            <person name="Obidiegwu J.E."/>
            <person name="Bhattacharjee R."/>
            <person name="Rokhsar D.S."/>
        </authorList>
    </citation>
    <scope>NUCLEOTIDE SEQUENCE [LARGE SCALE GENOMIC DNA]</scope>
    <source>
        <strain evidence="2">cv. TDa95/00328</strain>
    </source>
</reference>
<evidence type="ECO:0000313" key="1">
    <source>
        <dbReference type="EMBL" id="KAH7663276.1"/>
    </source>
</evidence>
<accession>A0ACB7UR97</accession>
<dbReference type="Proteomes" id="UP000827976">
    <property type="component" value="Chromosome 14"/>
</dbReference>
<name>A0ACB7UR97_DIOAL</name>